<name>A0A4U6SV35_SETVI</name>
<evidence type="ECO:0000313" key="1">
    <source>
        <dbReference type="EMBL" id="TKV92114.1"/>
    </source>
</evidence>
<reference evidence="1" key="1">
    <citation type="submission" date="2019-03" db="EMBL/GenBank/DDBJ databases">
        <title>WGS assembly of Setaria viridis.</title>
        <authorList>
            <person name="Huang P."/>
            <person name="Jenkins J."/>
            <person name="Grimwood J."/>
            <person name="Barry K."/>
            <person name="Healey A."/>
            <person name="Mamidi S."/>
            <person name="Sreedasyam A."/>
            <person name="Shu S."/>
            <person name="Feldman M."/>
            <person name="Wu J."/>
            <person name="Yu Y."/>
            <person name="Chen C."/>
            <person name="Johnson J."/>
            <person name="Rokhsar D."/>
            <person name="Baxter I."/>
            <person name="Schmutz J."/>
            <person name="Brutnell T."/>
            <person name="Kellogg E."/>
        </authorList>
    </citation>
    <scope>NUCLEOTIDE SEQUENCE [LARGE SCALE GENOMIC DNA]</scope>
</reference>
<evidence type="ECO:0000313" key="2">
    <source>
        <dbReference type="Proteomes" id="UP000298652"/>
    </source>
</evidence>
<dbReference type="EMBL" id="CM016560">
    <property type="protein sequence ID" value="TKV92114.1"/>
    <property type="molecule type" value="Genomic_DNA"/>
</dbReference>
<dbReference type="Proteomes" id="UP000298652">
    <property type="component" value="Chromosome 9"/>
</dbReference>
<keyword evidence="2" id="KW-1185">Reference proteome</keyword>
<proteinExistence type="predicted"/>
<accession>A0A4U6SV35</accession>
<protein>
    <submittedName>
        <fullName evidence="1">Uncharacterized protein</fullName>
    </submittedName>
</protein>
<gene>
    <name evidence="1" type="ORF">SEVIR_9G142300v2</name>
</gene>
<sequence>MLLDFVHLNREPGVVNTTLAKESIPCVPKKETSTGSSTGKLLYIVMVST</sequence>
<organism evidence="1 2">
    <name type="scientific">Setaria viridis</name>
    <name type="common">Green bristlegrass</name>
    <name type="synonym">Setaria italica subsp. viridis</name>
    <dbReference type="NCBI Taxonomy" id="4556"/>
    <lineage>
        <taxon>Eukaryota</taxon>
        <taxon>Viridiplantae</taxon>
        <taxon>Streptophyta</taxon>
        <taxon>Embryophyta</taxon>
        <taxon>Tracheophyta</taxon>
        <taxon>Spermatophyta</taxon>
        <taxon>Magnoliopsida</taxon>
        <taxon>Liliopsida</taxon>
        <taxon>Poales</taxon>
        <taxon>Poaceae</taxon>
        <taxon>PACMAD clade</taxon>
        <taxon>Panicoideae</taxon>
        <taxon>Panicodae</taxon>
        <taxon>Paniceae</taxon>
        <taxon>Cenchrinae</taxon>
        <taxon>Setaria</taxon>
    </lineage>
</organism>
<dbReference type="AlphaFoldDB" id="A0A4U6SV35"/>
<dbReference type="Gramene" id="TKV92114">
    <property type="protein sequence ID" value="TKV92114"/>
    <property type="gene ID" value="SEVIR_9G142300v2"/>
</dbReference>